<comment type="similarity">
    <text evidence="1">Belongs to the MLP family.</text>
</comment>
<evidence type="ECO:0000256" key="1">
    <source>
        <dbReference type="ARBA" id="ARBA00038242"/>
    </source>
</evidence>
<name>A0A6J1CQE9_MOMCH</name>
<dbReference type="GO" id="GO:0006952">
    <property type="term" value="P:defense response"/>
    <property type="evidence" value="ECO:0007669"/>
    <property type="project" value="InterPro"/>
</dbReference>
<dbReference type="SUPFAM" id="SSF55961">
    <property type="entry name" value="Bet v1-like"/>
    <property type="match status" value="1"/>
</dbReference>
<dbReference type="GeneID" id="111013217"/>
<accession>A0A6J1CQE9</accession>
<dbReference type="OrthoDB" id="1072116at2759"/>
<dbReference type="InterPro" id="IPR023393">
    <property type="entry name" value="START-like_dom_sf"/>
</dbReference>
<dbReference type="InterPro" id="IPR000916">
    <property type="entry name" value="Bet_v_I/MLP"/>
</dbReference>
<gene>
    <name evidence="4" type="primary">LOC111013217</name>
</gene>
<dbReference type="Pfam" id="PF00407">
    <property type="entry name" value="Bet_v_1"/>
    <property type="match status" value="1"/>
</dbReference>
<reference evidence="4" key="1">
    <citation type="submission" date="2025-08" db="UniProtKB">
        <authorList>
            <consortium name="RefSeq"/>
        </authorList>
    </citation>
    <scope>IDENTIFICATION</scope>
    <source>
        <strain evidence="4">OHB3-1</strain>
    </source>
</reference>
<dbReference type="KEGG" id="mcha:111013217"/>
<dbReference type="AlphaFoldDB" id="A0A6J1CQE9"/>
<evidence type="ECO:0000313" key="3">
    <source>
        <dbReference type="Proteomes" id="UP000504603"/>
    </source>
</evidence>
<feature type="domain" description="Bet v I/Major latex protein" evidence="2">
    <location>
        <begin position="2"/>
        <end position="151"/>
    </location>
</feature>
<dbReference type="Proteomes" id="UP000504603">
    <property type="component" value="Unplaced"/>
</dbReference>
<evidence type="ECO:0000259" key="2">
    <source>
        <dbReference type="SMART" id="SM01037"/>
    </source>
</evidence>
<evidence type="ECO:0000313" key="4">
    <source>
        <dbReference type="RefSeq" id="XP_022143318.1"/>
    </source>
</evidence>
<organism evidence="3 4">
    <name type="scientific">Momordica charantia</name>
    <name type="common">Bitter gourd</name>
    <name type="synonym">Balsam pear</name>
    <dbReference type="NCBI Taxonomy" id="3673"/>
    <lineage>
        <taxon>Eukaryota</taxon>
        <taxon>Viridiplantae</taxon>
        <taxon>Streptophyta</taxon>
        <taxon>Embryophyta</taxon>
        <taxon>Tracheophyta</taxon>
        <taxon>Spermatophyta</taxon>
        <taxon>Magnoliopsida</taxon>
        <taxon>eudicotyledons</taxon>
        <taxon>Gunneridae</taxon>
        <taxon>Pentapetalae</taxon>
        <taxon>rosids</taxon>
        <taxon>fabids</taxon>
        <taxon>Cucurbitales</taxon>
        <taxon>Cucurbitaceae</taxon>
        <taxon>Momordiceae</taxon>
        <taxon>Momordica</taxon>
    </lineage>
</organism>
<dbReference type="InterPro" id="IPR052006">
    <property type="entry name" value="MLP-like"/>
</dbReference>
<sequence length="165" mass="18748">MAQISIISEQVQLKCSGLKFYETYIKKIGSLHQMFPENLKSYEIVEGNGFTNGIISHWKYDFGSLTEAKLRLVMDEPNKSITLEFLEGDLFRDFEVFKVKVEVSDGGSHGMSSVKWCVEFVKTNEDVPPPHNYLQFGLKLCKALDAYISKKVMSLCESCLKVKST</sequence>
<protein>
    <submittedName>
        <fullName evidence="4">LOW QUALITY PROTEIN: major latex protein 149-like</fullName>
    </submittedName>
</protein>
<keyword evidence="3" id="KW-1185">Reference proteome</keyword>
<proteinExistence type="inferred from homology"/>
<dbReference type="PANTHER" id="PTHR31338:SF16">
    <property type="entry name" value="POLYKETIDE CYCLASE_DEHYDRASE AND LIPID TRANSPORT SUPERFAMILY PROTEIN"/>
    <property type="match status" value="1"/>
</dbReference>
<dbReference type="Gene3D" id="3.30.530.20">
    <property type="match status" value="1"/>
</dbReference>
<dbReference type="SMART" id="SM01037">
    <property type="entry name" value="Bet_v_1"/>
    <property type="match status" value="1"/>
</dbReference>
<dbReference type="RefSeq" id="XP_022143318.1">
    <property type="nucleotide sequence ID" value="XM_022287626.1"/>
</dbReference>
<dbReference type="PANTHER" id="PTHR31338">
    <property type="entry name" value="POLYKETIDE CYCLASE/DEHYDRASE AND LIPID TRANSPORT SUPERFAMILY PROTEIN"/>
    <property type="match status" value="1"/>
</dbReference>